<feature type="binding site" evidence="9">
    <location>
        <position position="297"/>
    </location>
    <ligand>
        <name>substrate</name>
    </ligand>
</feature>
<dbReference type="EMBL" id="FXYE01000001">
    <property type="protein sequence ID" value="SMX34234.1"/>
    <property type="molecule type" value="Genomic_DNA"/>
</dbReference>
<feature type="binding site" evidence="9">
    <location>
        <position position="182"/>
    </location>
    <ligand>
        <name>Zn(2+)</name>
        <dbReference type="ChEBI" id="CHEBI:29105"/>
        <label>2</label>
    </ligand>
</feature>
<feature type="modified residue" description="N6-carboxylysine" evidence="9">
    <location>
        <position position="145"/>
    </location>
</feature>
<dbReference type="InterPro" id="IPR002195">
    <property type="entry name" value="Dihydroorotase_CS"/>
</dbReference>
<feature type="binding site" evidence="9">
    <location>
        <position position="59"/>
    </location>
    <ligand>
        <name>Zn(2+)</name>
        <dbReference type="ChEBI" id="CHEBI:29105"/>
        <label>1</label>
    </ligand>
</feature>
<evidence type="ECO:0000313" key="13">
    <source>
        <dbReference type="Proteomes" id="UP000202922"/>
    </source>
</evidence>
<evidence type="ECO:0000256" key="5">
    <source>
        <dbReference type="ARBA" id="ARBA00022723"/>
    </source>
</evidence>
<evidence type="ECO:0000256" key="10">
    <source>
        <dbReference type="RuleBase" id="RU003440"/>
    </source>
</evidence>
<gene>
    <name evidence="12" type="primary">pyrC_1</name>
    <name evidence="9" type="synonym">pyrC</name>
    <name evidence="12" type="ORF">COL8621_01223</name>
</gene>
<comment type="function">
    <text evidence="1 9">Catalyzes the reversible cyclization of carbamoyl aspartate to dihydroorotate.</text>
</comment>
<keyword evidence="7 9" id="KW-0862">Zinc</keyword>
<dbReference type="PROSITE" id="PS00482">
    <property type="entry name" value="DIHYDROOROTASE_1"/>
    <property type="match status" value="1"/>
</dbReference>
<feature type="binding site" evidence="9">
    <location>
        <position position="61"/>
    </location>
    <ligand>
        <name>Zn(2+)</name>
        <dbReference type="ChEBI" id="CHEBI:29105"/>
        <label>1</label>
    </ligand>
</feature>
<evidence type="ECO:0000256" key="8">
    <source>
        <dbReference type="ARBA" id="ARBA00022975"/>
    </source>
</evidence>
<evidence type="ECO:0000256" key="3">
    <source>
        <dbReference type="ARBA" id="ARBA00005631"/>
    </source>
</evidence>
<dbReference type="Gene3D" id="3.20.20.140">
    <property type="entry name" value="Metal-dependent hydrolases"/>
    <property type="match status" value="1"/>
</dbReference>
<comment type="cofactor">
    <cofactor evidence="9 10">
        <name>Zn(2+)</name>
        <dbReference type="ChEBI" id="CHEBI:29105"/>
    </cofactor>
    <text evidence="9 10">Binds 2 Zn(2+) ions per subunit.</text>
</comment>
<dbReference type="GO" id="GO:0005829">
    <property type="term" value="C:cytosol"/>
    <property type="evidence" value="ECO:0007669"/>
    <property type="project" value="TreeGrafter"/>
</dbReference>
<dbReference type="UniPathway" id="UPA00070">
    <property type="reaction ID" value="UER00117"/>
</dbReference>
<evidence type="ECO:0000259" key="11">
    <source>
        <dbReference type="Pfam" id="PF01979"/>
    </source>
</evidence>
<dbReference type="GO" id="GO:0008270">
    <property type="term" value="F:zinc ion binding"/>
    <property type="evidence" value="ECO:0007669"/>
    <property type="project" value="UniProtKB-UniRule"/>
</dbReference>
<keyword evidence="6 9" id="KW-0378">Hydrolase</keyword>
<evidence type="ECO:0000256" key="1">
    <source>
        <dbReference type="ARBA" id="ARBA00002368"/>
    </source>
</evidence>
<dbReference type="PIRSF" id="PIRSF001237">
    <property type="entry name" value="DHOdimr"/>
    <property type="match status" value="1"/>
</dbReference>
<sequence>MPAFNANRTKWGRTRPIFNHITNAFSASTRDRYWKAAPQLCNAGAMTQKLTIRRPDDWHLHLRDGAMLEGILPETARHFGRAIIMPNLVPPVVTGADAAAYRDRILAALPEGADFAPLMTLYLTEDTDPNDVAAAHESGLITAVKLYPAGATTNSASGVTDFDKVRAVLEKMAEIGLPLCVHGEVTDPDVDIFDREAVFIDRVLDPIRRATPGLEVVMEHITTANGVAYVSAHEEDLGATITTHHLIINRNHILVGGIKPHYYCLPVAKREQHRLALLQAATSGDPRFFLGTDSAPHADPAKESACGCAGCFTATNTMSCLAEVFEGVSALENLEAFTSINGAAFYGMPANESTITLVKGDPVEYPAKIETGAGPVTVFDPGFPLHWRVEA</sequence>
<feature type="binding site" evidence="9">
    <location>
        <position position="182"/>
    </location>
    <ligand>
        <name>substrate</name>
    </ligand>
</feature>
<reference evidence="13" key="1">
    <citation type="submission" date="2017-05" db="EMBL/GenBank/DDBJ databases">
        <authorList>
            <person name="Rodrigo-Torres L."/>
            <person name="Arahal R. D."/>
            <person name="Lucena T."/>
        </authorList>
    </citation>
    <scope>NUCLEOTIDE SEQUENCE [LARGE SCALE GENOMIC DNA]</scope>
    <source>
        <strain evidence="13">CECT 8621</strain>
    </source>
</reference>
<comment type="pathway">
    <text evidence="2 9 10">Pyrimidine metabolism; UMP biosynthesis via de novo pathway; (S)-dihydroorotate from bicarbonate: step 3/3.</text>
</comment>
<feature type="binding site" description="via carbamate group" evidence="9">
    <location>
        <position position="145"/>
    </location>
    <ligand>
        <name>Zn(2+)</name>
        <dbReference type="ChEBI" id="CHEBI:29105"/>
        <label>2</label>
    </ligand>
</feature>
<keyword evidence="13" id="KW-1185">Reference proteome</keyword>
<comment type="subunit">
    <text evidence="9">Homodimer.</text>
</comment>
<feature type="binding site" evidence="9">
    <location>
        <position position="87"/>
    </location>
    <ligand>
        <name>substrate</name>
    </ligand>
</feature>
<feature type="binding site" evidence="9">
    <location>
        <begin position="61"/>
        <end position="63"/>
    </location>
    <ligand>
        <name>substrate</name>
    </ligand>
</feature>
<comment type="similarity">
    <text evidence="3 9 10">Belongs to the metallo-dependent hydrolases superfamily. DHOase family. Class II DHOase subfamily.</text>
</comment>
<protein>
    <recommendedName>
        <fullName evidence="4 9">Dihydroorotase</fullName>
        <shortName evidence="9">DHOase</shortName>
        <ecNumber evidence="4 9">3.5.2.3</ecNumber>
    </recommendedName>
</protein>
<dbReference type="GO" id="GO:0044205">
    <property type="term" value="P:'de novo' UMP biosynthetic process"/>
    <property type="evidence" value="ECO:0007669"/>
    <property type="project" value="UniProtKB-UniRule"/>
</dbReference>
<name>A0A238JVP5_9RHOB</name>
<dbReference type="SUPFAM" id="SSF51556">
    <property type="entry name" value="Metallo-dependent hydrolases"/>
    <property type="match status" value="1"/>
</dbReference>
<dbReference type="PANTHER" id="PTHR43137:SF1">
    <property type="entry name" value="DIHYDROOROTASE"/>
    <property type="match status" value="1"/>
</dbReference>
<dbReference type="CDD" id="cd01294">
    <property type="entry name" value="DHOase"/>
    <property type="match status" value="1"/>
</dbReference>
<evidence type="ECO:0000256" key="6">
    <source>
        <dbReference type="ARBA" id="ARBA00022801"/>
    </source>
</evidence>
<dbReference type="GO" id="GO:0004151">
    <property type="term" value="F:dihydroorotase activity"/>
    <property type="evidence" value="ECO:0007669"/>
    <property type="project" value="UniProtKB-UniRule"/>
</dbReference>
<dbReference type="PROSITE" id="PS00483">
    <property type="entry name" value="DIHYDROOROTASE_2"/>
    <property type="match status" value="1"/>
</dbReference>
<dbReference type="InterPro" id="IPR004721">
    <property type="entry name" value="DHOdimr"/>
</dbReference>
<feature type="active site" evidence="9">
    <location>
        <position position="293"/>
    </location>
</feature>
<dbReference type="EC" id="3.5.2.3" evidence="4 9"/>
<feature type="binding site" evidence="9">
    <location>
        <position position="220"/>
    </location>
    <ligand>
        <name>Zn(2+)</name>
        <dbReference type="ChEBI" id="CHEBI:29105"/>
        <label>2</label>
    </ligand>
</feature>
<keyword evidence="5 9" id="KW-0479">Metal-binding</keyword>
<keyword evidence="8 9" id="KW-0665">Pyrimidine biosynthesis</keyword>
<accession>A0A238JVP5</accession>
<dbReference type="HAMAP" id="MF_00219">
    <property type="entry name" value="PyrC_classII"/>
    <property type="match status" value="1"/>
</dbReference>
<dbReference type="GO" id="GO:0006207">
    <property type="term" value="P:'de novo' pyrimidine nucleobase biosynthetic process"/>
    <property type="evidence" value="ECO:0007669"/>
    <property type="project" value="TreeGrafter"/>
</dbReference>
<dbReference type="AlphaFoldDB" id="A0A238JVP5"/>
<feature type="binding site" evidence="9">
    <location>
        <position position="309"/>
    </location>
    <ligand>
        <name>substrate</name>
    </ligand>
</feature>
<feature type="binding site" evidence="9">
    <location>
        <position position="265"/>
    </location>
    <ligand>
        <name>substrate</name>
    </ligand>
</feature>
<evidence type="ECO:0000256" key="9">
    <source>
        <dbReference type="HAMAP-Rule" id="MF_00219"/>
    </source>
</evidence>
<organism evidence="12 13">
    <name type="scientific">Actibacterium lipolyticum</name>
    <dbReference type="NCBI Taxonomy" id="1524263"/>
    <lineage>
        <taxon>Bacteria</taxon>
        <taxon>Pseudomonadati</taxon>
        <taxon>Pseudomonadota</taxon>
        <taxon>Alphaproteobacteria</taxon>
        <taxon>Rhodobacterales</taxon>
        <taxon>Roseobacteraceae</taxon>
        <taxon>Actibacterium</taxon>
    </lineage>
</organism>
<dbReference type="InterPro" id="IPR006680">
    <property type="entry name" value="Amidohydro-rel"/>
</dbReference>
<evidence type="ECO:0000313" key="12">
    <source>
        <dbReference type="EMBL" id="SMX34234.1"/>
    </source>
</evidence>
<comment type="catalytic activity">
    <reaction evidence="9 10">
        <text>(S)-dihydroorotate + H2O = N-carbamoyl-L-aspartate + H(+)</text>
        <dbReference type="Rhea" id="RHEA:24296"/>
        <dbReference type="ChEBI" id="CHEBI:15377"/>
        <dbReference type="ChEBI" id="CHEBI:15378"/>
        <dbReference type="ChEBI" id="CHEBI:30864"/>
        <dbReference type="ChEBI" id="CHEBI:32814"/>
        <dbReference type="EC" id="3.5.2.3"/>
    </reaction>
</comment>
<dbReference type="Proteomes" id="UP000202922">
    <property type="component" value="Unassembled WGS sequence"/>
</dbReference>
<feature type="domain" description="Amidohydrolase-related" evidence="11">
    <location>
        <begin position="57"/>
        <end position="351"/>
    </location>
</feature>
<evidence type="ECO:0000256" key="2">
    <source>
        <dbReference type="ARBA" id="ARBA00004880"/>
    </source>
</evidence>
<dbReference type="NCBIfam" id="TIGR00856">
    <property type="entry name" value="pyrC_dimer"/>
    <property type="match status" value="1"/>
</dbReference>
<feature type="binding site" evidence="9">
    <location>
        <position position="293"/>
    </location>
    <ligand>
        <name>Zn(2+)</name>
        <dbReference type="ChEBI" id="CHEBI:29105"/>
        <label>1</label>
    </ligand>
</feature>
<evidence type="ECO:0000256" key="4">
    <source>
        <dbReference type="ARBA" id="ARBA00012860"/>
    </source>
</evidence>
<dbReference type="PANTHER" id="PTHR43137">
    <property type="entry name" value="DIHYDROOROTASE"/>
    <property type="match status" value="1"/>
</dbReference>
<feature type="binding site" description="via carbamate group" evidence="9">
    <location>
        <position position="145"/>
    </location>
    <ligand>
        <name>Zn(2+)</name>
        <dbReference type="ChEBI" id="CHEBI:29105"/>
        <label>1</label>
    </ligand>
</feature>
<evidence type="ECO:0000256" key="7">
    <source>
        <dbReference type="ARBA" id="ARBA00022833"/>
    </source>
</evidence>
<dbReference type="InterPro" id="IPR032466">
    <property type="entry name" value="Metal_Hydrolase"/>
</dbReference>
<dbReference type="Pfam" id="PF01979">
    <property type="entry name" value="Amidohydro_1"/>
    <property type="match status" value="1"/>
</dbReference>
<proteinExistence type="inferred from homology"/>